<feature type="compositionally biased region" description="Basic and acidic residues" evidence="1">
    <location>
        <begin position="45"/>
        <end position="72"/>
    </location>
</feature>
<protein>
    <recommendedName>
        <fullName evidence="5">Secreted protein</fullName>
    </recommendedName>
</protein>
<evidence type="ECO:0000313" key="4">
    <source>
        <dbReference type="Proteomes" id="UP001202961"/>
    </source>
</evidence>
<proteinExistence type="predicted"/>
<sequence length="159" mass="17460">MRRLVTLLLIPMFMLGHALSHSHAGTGVDSPRDHAVRPHLHLSSSDHAHEHGHDHHDDAEHAHSHHVQHETSAEDGSLATSEDAVISGVQDHDSDAIYFANSPATPGRSVCDVQNITAQDYLIGEEFIADLNASHPPLRHPPQRYTTLPIFLLTASLRL</sequence>
<keyword evidence="4" id="KW-1185">Reference proteome</keyword>
<feature type="region of interest" description="Disordered" evidence="1">
    <location>
        <begin position="45"/>
        <end position="81"/>
    </location>
</feature>
<feature type="chain" id="PRO_5047096580" description="Secreted protein" evidence="2">
    <location>
        <begin position="25"/>
        <end position="159"/>
    </location>
</feature>
<gene>
    <name evidence="3" type="ORF">NB063_16815</name>
</gene>
<comment type="caution">
    <text evidence="3">The sequence shown here is derived from an EMBL/GenBank/DDBJ whole genome shotgun (WGS) entry which is preliminary data.</text>
</comment>
<evidence type="ECO:0000256" key="2">
    <source>
        <dbReference type="SAM" id="SignalP"/>
    </source>
</evidence>
<keyword evidence="2" id="KW-0732">Signal</keyword>
<feature type="signal peptide" evidence="2">
    <location>
        <begin position="1"/>
        <end position="24"/>
    </location>
</feature>
<dbReference type="EMBL" id="JAMQBK010000043">
    <property type="protein sequence ID" value="MCM2372270.1"/>
    <property type="molecule type" value="Genomic_DNA"/>
</dbReference>
<dbReference type="Proteomes" id="UP001202961">
    <property type="component" value="Unassembled WGS sequence"/>
</dbReference>
<name>A0ABT0U5W3_9BACT</name>
<evidence type="ECO:0008006" key="5">
    <source>
        <dbReference type="Google" id="ProtNLM"/>
    </source>
</evidence>
<accession>A0ABT0U5W3</accession>
<dbReference type="RefSeq" id="WP_250929905.1">
    <property type="nucleotide sequence ID" value="NZ_JAMQBK010000043.1"/>
</dbReference>
<evidence type="ECO:0000313" key="3">
    <source>
        <dbReference type="EMBL" id="MCM2372270.1"/>
    </source>
</evidence>
<reference evidence="3 4" key="1">
    <citation type="journal article" date="2022" name="Syst. Appl. Microbiol.">
        <title>Rhodopirellula aestuarii sp. nov., a novel member of the genus Rhodopirellula isolated from brackish sediments collected in the Tagus River estuary, Portugal.</title>
        <authorList>
            <person name="Vitorino I.R."/>
            <person name="Klimek D."/>
            <person name="Calusinska M."/>
            <person name="Lobo-da-Cunha A."/>
            <person name="Vasconcelos V."/>
            <person name="Lage O.M."/>
        </authorList>
    </citation>
    <scope>NUCLEOTIDE SEQUENCE [LARGE SCALE GENOMIC DNA]</scope>
    <source>
        <strain evidence="3 4">ICT_H3.1</strain>
    </source>
</reference>
<organism evidence="3 4">
    <name type="scientific">Aporhodopirellula aestuarii</name>
    <dbReference type="NCBI Taxonomy" id="2950107"/>
    <lineage>
        <taxon>Bacteria</taxon>
        <taxon>Pseudomonadati</taxon>
        <taxon>Planctomycetota</taxon>
        <taxon>Planctomycetia</taxon>
        <taxon>Pirellulales</taxon>
        <taxon>Pirellulaceae</taxon>
        <taxon>Aporhodopirellula</taxon>
    </lineage>
</organism>
<evidence type="ECO:0000256" key="1">
    <source>
        <dbReference type="SAM" id="MobiDB-lite"/>
    </source>
</evidence>